<dbReference type="GO" id="GO:0043565">
    <property type="term" value="F:sequence-specific DNA binding"/>
    <property type="evidence" value="ECO:0007669"/>
    <property type="project" value="InterPro"/>
</dbReference>
<comment type="caution">
    <text evidence="5">The sequence shown here is derived from an EMBL/GenBank/DDBJ whole genome shotgun (WGS) entry which is preliminary data.</text>
</comment>
<feature type="domain" description="HTH araC/xylS-type" evidence="4">
    <location>
        <begin position="211"/>
        <end position="309"/>
    </location>
</feature>
<dbReference type="PANTHER" id="PTHR46796">
    <property type="entry name" value="HTH-TYPE TRANSCRIPTIONAL ACTIVATOR RHAS-RELATED"/>
    <property type="match status" value="1"/>
</dbReference>
<dbReference type="SMART" id="SM00342">
    <property type="entry name" value="HTH_ARAC"/>
    <property type="match status" value="1"/>
</dbReference>
<dbReference type="Pfam" id="PF12852">
    <property type="entry name" value="Cupin_6"/>
    <property type="match status" value="1"/>
</dbReference>
<protein>
    <submittedName>
        <fullName evidence="5">AraC family transcriptional regulator</fullName>
    </submittedName>
</protein>
<evidence type="ECO:0000256" key="3">
    <source>
        <dbReference type="ARBA" id="ARBA00023163"/>
    </source>
</evidence>
<sequence>MDALAGLLDQPRARGAFLLRSILDPPWCLRIEDRAPLSLVTMVRGTAWIVPDGDHPVRLHPGDVAIVRGPDPYTIADAPDTPVQIVIHPGQQCTTVRGEAMAEDMSLGVRTWGDSADGAAVMLSGTYEMHSEVSRRLLRVLPPLLVRPAGPAEAPLVTLLGTEIGRTEPGQEVVLDRLLDLLLVSVLRSWLADAATATPGWYRAQHDPVVGPALRLMHADPAYQWTIMNLAAKVGTSRAAFARRFTSLIGESPMKYLTDWRMDLAADLLREPDTTVAAVARQVGYGSAFALSTAFKRVRGLSPQEYRRTDAGAQTC</sequence>
<gene>
    <name evidence="5" type="ORF">BG844_25235</name>
</gene>
<keyword evidence="1" id="KW-0805">Transcription regulation</keyword>
<organism evidence="5 6">
    <name type="scientific">Couchioplanes caeruleus subsp. caeruleus</name>
    <dbReference type="NCBI Taxonomy" id="56427"/>
    <lineage>
        <taxon>Bacteria</taxon>
        <taxon>Bacillati</taxon>
        <taxon>Actinomycetota</taxon>
        <taxon>Actinomycetes</taxon>
        <taxon>Micromonosporales</taxon>
        <taxon>Micromonosporaceae</taxon>
        <taxon>Couchioplanes</taxon>
    </lineage>
</organism>
<dbReference type="PROSITE" id="PS01124">
    <property type="entry name" value="HTH_ARAC_FAMILY_2"/>
    <property type="match status" value="1"/>
</dbReference>
<keyword evidence="6" id="KW-1185">Reference proteome</keyword>
<evidence type="ECO:0000259" key="4">
    <source>
        <dbReference type="PROSITE" id="PS01124"/>
    </source>
</evidence>
<dbReference type="GO" id="GO:0003700">
    <property type="term" value="F:DNA-binding transcription factor activity"/>
    <property type="evidence" value="ECO:0007669"/>
    <property type="project" value="InterPro"/>
</dbReference>
<reference evidence="5 6" key="1">
    <citation type="submission" date="2016-09" db="EMBL/GenBank/DDBJ databases">
        <title>Couchioplanes caeruleus draft genome sequence.</title>
        <authorList>
            <person name="Sheehan J."/>
            <person name="Caffrey P."/>
        </authorList>
    </citation>
    <scope>NUCLEOTIDE SEQUENCE [LARGE SCALE GENOMIC DNA]</scope>
    <source>
        <strain evidence="5 6">DSM 43634</strain>
    </source>
</reference>
<evidence type="ECO:0000313" key="6">
    <source>
        <dbReference type="Proteomes" id="UP000182486"/>
    </source>
</evidence>
<evidence type="ECO:0000256" key="1">
    <source>
        <dbReference type="ARBA" id="ARBA00023015"/>
    </source>
</evidence>
<dbReference type="InterPro" id="IPR050204">
    <property type="entry name" value="AraC_XylS_family_regulators"/>
</dbReference>
<dbReference type="PROSITE" id="PS00041">
    <property type="entry name" value="HTH_ARAC_FAMILY_1"/>
    <property type="match status" value="1"/>
</dbReference>
<dbReference type="EMBL" id="MEIA01000295">
    <property type="protein sequence ID" value="OJF11627.1"/>
    <property type="molecule type" value="Genomic_DNA"/>
</dbReference>
<evidence type="ECO:0000256" key="2">
    <source>
        <dbReference type="ARBA" id="ARBA00023125"/>
    </source>
</evidence>
<dbReference type="RefSeq" id="WP_071807869.1">
    <property type="nucleotide sequence ID" value="NZ_MEIA01000295.1"/>
</dbReference>
<dbReference type="InterPro" id="IPR018060">
    <property type="entry name" value="HTH_AraC"/>
</dbReference>
<keyword evidence="2" id="KW-0238">DNA-binding</keyword>
<dbReference type="InterPro" id="IPR018062">
    <property type="entry name" value="HTH_AraC-typ_CS"/>
</dbReference>
<dbReference type="Gene3D" id="1.10.10.60">
    <property type="entry name" value="Homeodomain-like"/>
    <property type="match status" value="2"/>
</dbReference>
<evidence type="ECO:0000313" key="5">
    <source>
        <dbReference type="EMBL" id="OJF11627.1"/>
    </source>
</evidence>
<dbReference type="Proteomes" id="UP000182486">
    <property type="component" value="Unassembled WGS sequence"/>
</dbReference>
<dbReference type="InterPro" id="IPR009057">
    <property type="entry name" value="Homeodomain-like_sf"/>
</dbReference>
<proteinExistence type="predicted"/>
<accession>A0A1K0GQU7</accession>
<dbReference type="InterPro" id="IPR032783">
    <property type="entry name" value="AraC_lig"/>
</dbReference>
<keyword evidence="3" id="KW-0804">Transcription</keyword>
<dbReference type="AlphaFoldDB" id="A0A1K0GQU7"/>
<dbReference type="SUPFAM" id="SSF46689">
    <property type="entry name" value="Homeodomain-like"/>
    <property type="match status" value="2"/>
</dbReference>
<dbReference type="PANTHER" id="PTHR46796:SF13">
    <property type="entry name" value="HTH-TYPE TRANSCRIPTIONAL ACTIVATOR RHAS"/>
    <property type="match status" value="1"/>
</dbReference>
<name>A0A1K0GQU7_9ACTN</name>
<dbReference type="Pfam" id="PF12833">
    <property type="entry name" value="HTH_18"/>
    <property type="match status" value="1"/>
</dbReference>